<dbReference type="Pfam" id="PF03466">
    <property type="entry name" value="LysR_substrate"/>
    <property type="match status" value="1"/>
</dbReference>
<proteinExistence type="predicted"/>
<evidence type="ECO:0000313" key="2">
    <source>
        <dbReference type="EMBL" id="CDH31352.1"/>
    </source>
</evidence>
<sequence>MGNALKTSSERAVLSFVEEGIGIGSALNFACIEKVRAKKLIPILEDWTYPIPLYIIYHSKSYLHKYIREFIEVFFNEINEERNIYS</sequence>
<dbReference type="Proteomes" id="UP000028480">
    <property type="component" value="Unassembled WGS sequence"/>
</dbReference>
<comment type="caution">
    <text evidence="2">The sequence shown here is derived from an EMBL/GenBank/DDBJ whole genome shotgun (WGS) entry which is preliminary data.</text>
</comment>
<protein>
    <recommendedName>
        <fullName evidence="1">LysR substrate-binding domain-containing protein</fullName>
    </recommendedName>
</protein>
<dbReference type="AlphaFoldDB" id="A0A077Q5H5"/>
<dbReference type="HOGENOM" id="CLU_2497117_0_0_6"/>
<reference evidence="2" key="1">
    <citation type="submission" date="2013-07" db="EMBL/GenBank/DDBJ databases">
        <title>Sub-species coevolution in mutualistic symbiosis.</title>
        <authorList>
            <person name="Murfin K."/>
            <person name="Klassen J."/>
            <person name="Lee M."/>
            <person name="Forst S."/>
            <person name="Stock P."/>
            <person name="Goodrich-Blair H."/>
        </authorList>
    </citation>
    <scope>NUCLEOTIDE SEQUENCE [LARGE SCALE GENOMIC DNA]</scope>
    <source>
        <strain evidence="2">Intermedium</strain>
    </source>
</reference>
<dbReference type="Gene3D" id="3.40.190.290">
    <property type="match status" value="1"/>
</dbReference>
<organism evidence="2">
    <name type="scientific">Xenorhabdus bovienii str. Intermedium</name>
    <dbReference type="NCBI Taxonomy" id="1379677"/>
    <lineage>
        <taxon>Bacteria</taxon>
        <taxon>Pseudomonadati</taxon>
        <taxon>Pseudomonadota</taxon>
        <taxon>Gammaproteobacteria</taxon>
        <taxon>Enterobacterales</taxon>
        <taxon>Morganellaceae</taxon>
        <taxon>Xenorhabdus</taxon>
    </lineage>
</organism>
<dbReference type="SUPFAM" id="SSF53850">
    <property type="entry name" value="Periplasmic binding protein-like II"/>
    <property type="match status" value="1"/>
</dbReference>
<accession>A0A077Q5H5</accession>
<feature type="domain" description="LysR substrate-binding" evidence="1">
    <location>
        <begin position="4"/>
        <end position="74"/>
    </location>
</feature>
<dbReference type="EMBL" id="CBTB010000049">
    <property type="protein sequence ID" value="CDH31352.1"/>
    <property type="molecule type" value="Genomic_DNA"/>
</dbReference>
<gene>
    <name evidence="2" type="ORF">XBI1_1420100</name>
</gene>
<dbReference type="InterPro" id="IPR005119">
    <property type="entry name" value="LysR_subst-bd"/>
</dbReference>
<name>A0A077Q5H5_XENBV</name>
<evidence type="ECO:0000259" key="1">
    <source>
        <dbReference type="Pfam" id="PF03466"/>
    </source>
</evidence>